<protein>
    <submittedName>
        <fullName evidence="1">YhcH/YjgK/YiaL family protein</fullName>
    </submittedName>
</protein>
<name>A0A921KLU9_9ACTN</name>
<accession>A0A921KLU9</accession>
<dbReference type="RefSeq" id="WP_274959416.1">
    <property type="nucleotide sequence ID" value="NZ_DYWQ01000119.1"/>
</dbReference>
<gene>
    <name evidence="1" type="ORF">K8U72_08060</name>
</gene>
<reference evidence="1" key="1">
    <citation type="journal article" date="2021" name="PeerJ">
        <title>Extensive microbial diversity within the chicken gut microbiome revealed by metagenomics and culture.</title>
        <authorList>
            <person name="Gilroy R."/>
            <person name="Ravi A."/>
            <person name="Getino M."/>
            <person name="Pursley I."/>
            <person name="Horton D.L."/>
            <person name="Alikhan N.F."/>
            <person name="Baker D."/>
            <person name="Gharbi K."/>
            <person name="Hall N."/>
            <person name="Watson M."/>
            <person name="Adriaenssens E.M."/>
            <person name="Foster-Nyarko E."/>
            <person name="Jarju S."/>
            <person name="Secka A."/>
            <person name="Antonio M."/>
            <person name="Oren A."/>
            <person name="Chaudhuri R.R."/>
            <person name="La Ragione R."/>
            <person name="Hildebrand F."/>
            <person name="Pallen M.J."/>
        </authorList>
    </citation>
    <scope>NUCLEOTIDE SEQUENCE</scope>
    <source>
        <strain evidence="1">CHK124-7917</strain>
    </source>
</reference>
<evidence type="ECO:0000313" key="2">
    <source>
        <dbReference type="Proteomes" id="UP000697330"/>
    </source>
</evidence>
<dbReference type="InterPro" id="IPR004375">
    <property type="entry name" value="NanQ/TabA/YiaL"/>
</dbReference>
<dbReference type="Pfam" id="PF04074">
    <property type="entry name" value="DUF386"/>
    <property type="match status" value="1"/>
</dbReference>
<dbReference type="PANTHER" id="PTHR34986">
    <property type="entry name" value="EVOLVED BETA-GALACTOSIDASE SUBUNIT BETA"/>
    <property type="match status" value="1"/>
</dbReference>
<dbReference type="AlphaFoldDB" id="A0A921KLU9"/>
<dbReference type="EMBL" id="DYWQ01000119">
    <property type="protein sequence ID" value="HJF45713.1"/>
    <property type="molecule type" value="Genomic_DNA"/>
</dbReference>
<dbReference type="SUPFAM" id="SSF51197">
    <property type="entry name" value="Clavaminate synthase-like"/>
    <property type="match status" value="1"/>
</dbReference>
<sequence>MIFSSIEHARDNDLSAARFAKALAFLAREDLAALAPGRHEIDGDEVFANVQELVTVPAGEKSYEAHRRYADIHYVVSGTELICVAPVGECEPVGEFSEADDFGLFTPGDREASAVLRAGDLVVTPPCDAHKPGCCPAGAEPAPLRKICVKVLVD</sequence>
<dbReference type="InterPro" id="IPR037012">
    <property type="entry name" value="NanQ/TabA/YiaL_sf"/>
</dbReference>
<dbReference type="GO" id="GO:0005829">
    <property type="term" value="C:cytosol"/>
    <property type="evidence" value="ECO:0007669"/>
    <property type="project" value="TreeGrafter"/>
</dbReference>
<dbReference type="Proteomes" id="UP000697330">
    <property type="component" value="Unassembled WGS sequence"/>
</dbReference>
<dbReference type="NCBIfam" id="TIGR00022">
    <property type="entry name" value="YhcH/YjgK/YiaL family protein"/>
    <property type="match status" value="1"/>
</dbReference>
<reference evidence="1" key="2">
    <citation type="submission" date="2021-09" db="EMBL/GenBank/DDBJ databases">
        <authorList>
            <person name="Gilroy R."/>
        </authorList>
    </citation>
    <scope>NUCLEOTIDE SEQUENCE</scope>
    <source>
        <strain evidence="1">CHK124-7917</strain>
    </source>
</reference>
<dbReference type="Gene3D" id="2.60.120.370">
    <property type="entry name" value="YhcH/YjgK/YiaL"/>
    <property type="match status" value="1"/>
</dbReference>
<proteinExistence type="predicted"/>
<organism evidence="1 2">
    <name type="scientific">Thermophilibacter provencensis</name>
    <dbReference type="NCBI Taxonomy" id="1852386"/>
    <lineage>
        <taxon>Bacteria</taxon>
        <taxon>Bacillati</taxon>
        <taxon>Actinomycetota</taxon>
        <taxon>Coriobacteriia</taxon>
        <taxon>Coriobacteriales</taxon>
        <taxon>Atopobiaceae</taxon>
        <taxon>Thermophilibacter</taxon>
    </lineage>
</organism>
<evidence type="ECO:0000313" key="1">
    <source>
        <dbReference type="EMBL" id="HJF45713.1"/>
    </source>
</evidence>
<dbReference type="PANTHER" id="PTHR34986:SF1">
    <property type="entry name" value="PROTEIN YIAL"/>
    <property type="match status" value="1"/>
</dbReference>
<comment type="caution">
    <text evidence="1">The sequence shown here is derived from an EMBL/GenBank/DDBJ whole genome shotgun (WGS) entry which is preliminary data.</text>
</comment>